<dbReference type="PANTHER" id="PTHR21437:SF1">
    <property type="entry name" value="WIDE AWAKE"/>
    <property type="match status" value="1"/>
</dbReference>
<feature type="compositionally biased region" description="Basic and acidic residues" evidence="1">
    <location>
        <begin position="701"/>
        <end position="721"/>
    </location>
</feature>
<feature type="domain" description="Ras-associating" evidence="2">
    <location>
        <begin position="1118"/>
        <end position="1219"/>
    </location>
</feature>
<reference evidence="4 5" key="1">
    <citation type="submission" date="2020-04" db="EMBL/GenBank/DDBJ databases">
        <authorList>
            <person name="Alioto T."/>
            <person name="Alioto T."/>
            <person name="Gomez Garrido J."/>
        </authorList>
    </citation>
    <scope>NUCLEOTIDE SEQUENCE [LARGE SCALE GENOMIC DNA]</scope>
</reference>
<sequence length="1234" mass="137747">MEVEQRQHPLDERRRSTVRMSLRLMAPARWTAKHLHHLYHHNHHHHHEHLVVSEMVKSVPEVHKSHPDLSSLPFPVVQEEPEDCMHFEHSPIPSPLTPAPNKVSHLTDGFVTLMRHRRGSMPNAKERPRTGMELLVDGLALSKAGKKRLDKLNRINIHLHALYGAIENGQVDKARTILESTDIDVNNISNDGLSPLDVAVLYNSRPMTKMLMAFGAQEGGLYESGEKLGEHLEKLVKEAEARLQEMAAMPVNDAGNEMQSLGGGVSTGSEKQRAMWERRVRSLKKMLLGFEQSRPPDEPSMVALDVTGTTSVNVRFQEPDFQDVGICSKYKLQWSTTPDFSLLAGEKIIKDARAVEEQVVDLLQGRRYYFRVLCGNIFGYGPPRNSVPLSVIPSSWRDMELRKPRYTGRVHALDDLFVQTKAARPENASELRAIENSPGETPIPQRKNQRKSKTIKQLFTAASKFQKNLKRGVYLACLLYFEDRVLVTNEDFLPVIEVDEAYPSCIHPDFHWLMKVACTWDDVKSLKQDMEKSLSSSAVHFRVKLLQAASQMQTALSIQDLGHLHPKPLRDSDGTLVLCTVANVRSPKSVSVLNARWLSLSKIQRRLPSVQTTPEDPPTASDTLMTSIPEIIQYNQLSSTKLARGLYMGYLKLRSSVDLIQILVSNRAPNVLPHCKVRDNPHVCSEEWEWLKSLSARHKKDKENNEDSEEGKTELNNKIEDNEPSDQQKAFIRLVAATSKRLLNYMEVSPDDAFNHRLYEAEVVEVSPEVSFIVMVPPAEAVCAVPGTKDKEDPLLRREDLLLLPVQAFEMAHLSTYQRDLMNRYARLSSILETDFTLAQHTHREAFSTAEITAAKERLNKLQELQTRVNATWKGARWIMDLLTFARDRNNQGGVPLKALLPAMLNSPNTTSPRVSQQSLQPPNHPSGSRGSWPPPPVLLAPRGGEHMSKSEQHLHHSNLDDNHHHHHRTSTSSPPGTNGATKLFPPPSISPSSCSVSSGGSPGRLPPSRSDDQLHKGRRKSSVPSSMAKLRSSGHSQSDSTLPQPGSTQQRRTSSSTSSVSSGSGMLTNSTPRSSIPPPPGPATTSVTSLQSSSAEEDAKSEHELESETEMPQPIPNAAILQVFTAYETGLASGTSLKLHVTARTSAREVVDLVVRQLNMAVVLKGRSGPVYGSEQLKSFCLVAVIGARERCLRDDFRPLALQNPWRKGRLYVRMKHDVLAAIEQSSRHSAYL</sequence>
<dbReference type="Gene3D" id="3.10.20.90">
    <property type="entry name" value="Phosphatidylinositol 3-kinase Catalytic Subunit, Chain A, domain 1"/>
    <property type="match status" value="1"/>
</dbReference>
<feature type="region of interest" description="Disordered" evidence="1">
    <location>
        <begin position="905"/>
        <end position="1114"/>
    </location>
</feature>
<dbReference type="GO" id="GO:0061172">
    <property type="term" value="P:regulation of establishment of bipolar cell polarity"/>
    <property type="evidence" value="ECO:0007669"/>
    <property type="project" value="TreeGrafter"/>
</dbReference>
<dbReference type="EMBL" id="CADEPI010000037">
    <property type="protein sequence ID" value="CAB3368419.1"/>
    <property type="molecule type" value="Genomic_DNA"/>
</dbReference>
<dbReference type="SMART" id="SM00314">
    <property type="entry name" value="RA"/>
    <property type="match status" value="1"/>
</dbReference>
<dbReference type="GO" id="GO:0005819">
    <property type="term" value="C:spindle"/>
    <property type="evidence" value="ECO:0007669"/>
    <property type="project" value="TreeGrafter"/>
</dbReference>
<dbReference type="Gene3D" id="2.60.40.10">
    <property type="entry name" value="Immunoglobulins"/>
    <property type="match status" value="1"/>
</dbReference>
<evidence type="ECO:0000259" key="2">
    <source>
        <dbReference type="PROSITE" id="PS50200"/>
    </source>
</evidence>
<dbReference type="InterPro" id="IPR039269">
    <property type="entry name" value="ANKFN1"/>
</dbReference>
<evidence type="ECO:0008006" key="6">
    <source>
        <dbReference type="Google" id="ProtNLM"/>
    </source>
</evidence>
<dbReference type="InterPro" id="IPR013783">
    <property type="entry name" value="Ig-like_fold"/>
</dbReference>
<keyword evidence="5" id="KW-1185">Reference proteome</keyword>
<feature type="compositionally biased region" description="Polar residues" evidence="1">
    <location>
        <begin position="906"/>
        <end position="922"/>
    </location>
</feature>
<dbReference type="InterPro" id="IPR036770">
    <property type="entry name" value="Ankyrin_rpt-contain_sf"/>
</dbReference>
<feature type="domain" description="Fibronectin type-III" evidence="3">
    <location>
        <begin position="295"/>
        <end position="394"/>
    </location>
</feature>
<proteinExistence type="predicted"/>
<dbReference type="SUPFAM" id="SSF48403">
    <property type="entry name" value="Ankyrin repeat"/>
    <property type="match status" value="1"/>
</dbReference>
<organism evidence="4 5">
    <name type="scientific">Cloeon dipterum</name>
    <dbReference type="NCBI Taxonomy" id="197152"/>
    <lineage>
        <taxon>Eukaryota</taxon>
        <taxon>Metazoa</taxon>
        <taxon>Ecdysozoa</taxon>
        <taxon>Arthropoda</taxon>
        <taxon>Hexapoda</taxon>
        <taxon>Insecta</taxon>
        <taxon>Pterygota</taxon>
        <taxon>Palaeoptera</taxon>
        <taxon>Ephemeroptera</taxon>
        <taxon>Pisciforma</taxon>
        <taxon>Baetidae</taxon>
        <taxon>Cloeon</taxon>
    </lineage>
</organism>
<name>A0A8S1CFT8_9INSE</name>
<dbReference type="OrthoDB" id="2428204at2759"/>
<comment type="caution">
    <text evidence="4">The sequence shown here is derived from an EMBL/GenBank/DDBJ whole genome shotgun (WGS) entry which is preliminary data.</text>
</comment>
<dbReference type="PANTHER" id="PTHR21437">
    <property type="entry name" value="WIDE AWAKE"/>
    <property type="match status" value="1"/>
</dbReference>
<dbReference type="AlphaFoldDB" id="A0A8S1CFT8"/>
<feature type="compositionally biased region" description="Polar residues" evidence="1">
    <location>
        <begin position="1034"/>
        <end position="1046"/>
    </location>
</feature>
<gene>
    <name evidence="4" type="ORF">CLODIP_2_CD06773</name>
</gene>
<evidence type="ECO:0000313" key="5">
    <source>
        <dbReference type="Proteomes" id="UP000494165"/>
    </source>
</evidence>
<dbReference type="GO" id="GO:0007165">
    <property type="term" value="P:signal transduction"/>
    <property type="evidence" value="ECO:0007669"/>
    <property type="project" value="InterPro"/>
</dbReference>
<dbReference type="CDD" id="cd17117">
    <property type="entry name" value="RA_ANKFN1_like"/>
    <property type="match status" value="1"/>
</dbReference>
<evidence type="ECO:0000259" key="3">
    <source>
        <dbReference type="PROSITE" id="PS50853"/>
    </source>
</evidence>
<feature type="compositionally biased region" description="Basic and acidic residues" evidence="1">
    <location>
        <begin position="1098"/>
        <end position="1107"/>
    </location>
</feature>
<dbReference type="InterPro" id="IPR036116">
    <property type="entry name" value="FN3_sf"/>
</dbReference>
<feature type="region of interest" description="Disordered" evidence="1">
    <location>
        <begin position="697"/>
        <end position="723"/>
    </location>
</feature>
<evidence type="ECO:0000313" key="4">
    <source>
        <dbReference type="EMBL" id="CAB3368419.1"/>
    </source>
</evidence>
<dbReference type="InterPro" id="IPR000159">
    <property type="entry name" value="RA_dom"/>
</dbReference>
<feature type="compositionally biased region" description="Basic and acidic residues" evidence="1">
    <location>
        <begin position="944"/>
        <end position="964"/>
    </location>
</feature>
<accession>A0A8S1CFT8</accession>
<protein>
    <recommendedName>
        <fullName evidence="6">Fibronectin type-III domain-containing protein</fullName>
    </recommendedName>
</protein>
<feature type="compositionally biased region" description="Low complexity" evidence="1">
    <location>
        <begin position="991"/>
        <end position="1000"/>
    </location>
</feature>
<feature type="compositionally biased region" description="Low complexity" evidence="1">
    <location>
        <begin position="1047"/>
        <end position="1075"/>
    </location>
</feature>
<dbReference type="GO" id="GO:0000132">
    <property type="term" value="P:establishment of mitotic spindle orientation"/>
    <property type="evidence" value="ECO:0007669"/>
    <property type="project" value="TreeGrafter"/>
</dbReference>
<dbReference type="InterPro" id="IPR003961">
    <property type="entry name" value="FN3_dom"/>
</dbReference>
<dbReference type="PROSITE" id="PS50853">
    <property type="entry name" value="FN3"/>
    <property type="match status" value="1"/>
</dbReference>
<dbReference type="PROSITE" id="PS50200">
    <property type="entry name" value="RA"/>
    <property type="match status" value="1"/>
</dbReference>
<dbReference type="SUPFAM" id="SSF49265">
    <property type="entry name" value="Fibronectin type III"/>
    <property type="match status" value="1"/>
</dbReference>
<dbReference type="CDD" id="cd00063">
    <property type="entry name" value="FN3"/>
    <property type="match status" value="1"/>
</dbReference>
<evidence type="ECO:0000256" key="1">
    <source>
        <dbReference type="SAM" id="MobiDB-lite"/>
    </source>
</evidence>
<dbReference type="Proteomes" id="UP000494165">
    <property type="component" value="Unassembled WGS sequence"/>
</dbReference>
<dbReference type="Gene3D" id="1.25.40.20">
    <property type="entry name" value="Ankyrin repeat-containing domain"/>
    <property type="match status" value="1"/>
</dbReference>